<dbReference type="Proteomes" id="UP000247702">
    <property type="component" value="Unassembled WGS sequence"/>
</dbReference>
<dbReference type="GO" id="GO:0004672">
    <property type="term" value="F:protein kinase activity"/>
    <property type="evidence" value="ECO:0007669"/>
    <property type="project" value="InterPro"/>
</dbReference>
<comment type="caution">
    <text evidence="4">The sequence shown here is derived from an EMBL/GenBank/DDBJ whole genome shotgun (WGS) entry which is preliminary data.</text>
</comment>
<name>A0A2Z6S4I3_9GLOM</name>
<dbReference type="PANTHER" id="PTHR44329:SF298">
    <property type="entry name" value="MIXED LINEAGE KINASE DOMAIN-LIKE PROTEIN"/>
    <property type="match status" value="1"/>
</dbReference>
<feature type="domain" description="Protein kinase" evidence="3">
    <location>
        <begin position="1"/>
        <end position="239"/>
    </location>
</feature>
<proteinExistence type="predicted"/>
<dbReference type="SUPFAM" id="SSF81901">
    <property type="entry name" value="HCP-like"/>
    <property type="match status" value="1"/>
</dbReference>
<evidence type="ECO:0000256" key="1">
    <source>
        <dbReference type="ARBA" id="ARBA00022741"/>
    </source>
</evidence>
<gene>
    <name evidence="4" type="ORF">RclHR1_09470005</name>
</gene>
<evidence type="ECO:0000313" key="4">
    <source>
        <dbReference type="EMBL" id="GBC10244.1"/>
    </source>
</evidence>
<dbReference type="InterPro" id="IPR051681">
    <property type="entry name" value="Ser/Thr_Kinases-Pseudokinases"/>
</dbReference>
<dbReference type="InterPro" id="IPR011009">
    <property type="entry name" value="Kinase-like_dom_sf"/>
</dbReference>
<dbReference type="PRINTS" id="PR00109">
    <property type="entry name" value="TYRKINASE"/>
</dbReference>
<dbReference type="PANTHER" id="PTHR44329">
    <property type="entry name" value="SERINE/THREONINE-PROTEIN KINASE TNNI3K-RELATED"/>
    <property type="match status" value="1"/>
</dbReference>
<dbReference type="SUPFAM" id="SSF56112">
    <property type="entry name" value="Protein kinase-like (PK-like)"/>
    <property type="match status" value="1"/>
</dbReference>
<dbReference type="InterPro" id="IPR001245">
    <property type="entry name" value="Ser-Thr/Tyr_kinase_cat_dom"/>
</dbReference>
<dbReference type="InterPro" id="IPR011990">
    <property type="entry name" value="TPR-like_helical_dom_sf"/>
</dbReference>
<evidence type="ECO:0000256" key="2">
    <source>
        <dbReference type="ARBA" id="ARBA00022840"/>
    </source>
</evidence>
<organism evidence="4 5">
    <name type="scientific">Rhizophagus clarus</name>
    <dbReference type="NCBI Taxonomy" id="94130"/>
    <lineage>
        <taxon>Eukaryota</taxon>
        <taxon>Fungi</taxon>
        <taxon>Fungi incertae sedis</taxon>
        <taxon>Mucoromycota</taxon>
        <taxon>Glomeromycotina</taxon>
        <taxon>Glomeromycetes</taxon>
        <taxon>Glomerales</taxon>
        <taxon>Glomeraceae</taxon>
        <taxon>Rhizophagus</taxon>
    </lineage>
</organism>
<dbReference type="SMART" id="SM00671">
    <property type="entry name" value="SEL1"/>
    <property type="match status" value="1"/>
</dbReference>
<dbReference type="AlphaFoldDB" id="A0A2Z6S4I3"/>
<keyword evidence="2" id="KW-0067">ATP-binding</keyword>
<dbReference type="Pfam" id="PF08238">
    <property type="entry name" value="Sel1"/>
    <property type="match status" value="2"/>
</dbReference>
<dbReference type="PROSITE" id="PS50011">
    <property type="entry name" value="PROTEIN_KINASE_DOM"/>
    <property type="match status" value="1"/>
</dbReference>
<reference evidence="4 5" key="1">
    <citation type="submission" date="2017-11" db="EMBL/GenBank/DDBJ databases">
        <title>The genome of Rhizophagus clarus HR1 reveals common genetic basis of auxotrophy among arbuscular mycorrhizal fungi.</title>
        <authorList>
            <person name="Kobayashi Y."/>
        </authorList>
    </citation>
    <scope>NUCLEOTIDE SEQUENCE [LARGE SCALE GENOMIC DNA]</scope>
    <source>
        <strain evidence="4 5">HR1</strain>
    </source>
</reference>
<dbReference type="GO" id="GO:0097527">
    <property type="term" value="P:necroptotic signaling pathway"/>
    <property type="evidence" value="ECO:0007669"/>
    <property type="project" value="TreeGrafter"/>
</dbReference>
<dbReference type="Gene3D" id="1.10.510.10">
    <property type="entry name" value="Transferase(Phosphotransferase) domain 1"/>
    <property type="match status" value="1"/>
</dbReference>
<dbReference type="Gene3D" id="1.25.40.10">
    <property type="entry name" value="Tetratricopeptide repeat domain"/>
    <property type="match status" value="1"/>
</dbReference>
<keyword evidence="5" id="KW-1185">Reference proteome</keyword>
<dbReference type="GO" id="GO:0005524">
    <property type="term" value="F:ATP binding"/>
    <property type="evidence" value="ECO:0007669"/>
    <property type="project" value="UniProtKB-KW"/>
</dbReference>
<dbReference type="InterPro" id="IPR000719">
    <property type="entry name" value="Prot_kinase_dom"/>
</dbReference>
<dbReference type="Pfam" id="PF07714">
    <property type="entry name" value="PK_Tyr_Ser-Thr"/>
    <property type="match status" value="1"/>
</dbReference>
<feature type="non-terminal residue" evidence="4">
    <location>
        <position position="1"/>
    </location>
</feature>
<protein>
    <recommendedName>
        <fullName evidence="3">Protein kinase domain-containing protein</fullName>
    </recommendedName>
</protein>
<accession>A0A2Z6S4I3</accession>
<keyword evidence="1" id="KW-0547">Nucleotide-binding</keyword>
<dbReference type="EMBL" id="BEXD01004367">
    <property type="protein sequence ID" value="GBC10244.1"/>
    <property type="molecule type" value="Genomic_DNA"/>
</dbReference>
<dbReference type="InterPro" id="IPR006597">
    <property type="entry name" value="Sel1-like"/>
</dbReference>
<evidence type="ECO:0000313" key="5">
    <source>
        <dbReference type="Proteomes" id="UP000247702"/>
    </source>
</evidence>
<sequence length="412" mass="47675">ALKSFIKIDNATVKAIASEIQLHREVDHHDNVIRFYGVTTSIKENQRKEYSLVIEYADNGTLRNYLKENFKNLNWDDKYKLAFQLVHAVSCLHDEGIIHRDLHSNNVLVHQHAVKLSDFGLSKRIEETSNSQSKIFGLIPYIDPRSFNEDIKPKYLLNKKSDVYSIGVLLWEISSGHPPFHDCIPYGVGLAIKISQGHRETPISETSEDYIKIYTDCWNIEPDNRPTIYQVIDELKAVIIKENIIIKDFHIYNDNKDIIQSLNNHQPNSDTEILENNYYSFHENSLQIIDFTKIKEIESSMLSNNQTVNDFNIIVNDIVNFLENNSNEMGKQKVLNYFNNQNITLQELNNLLLNNQNNSNYIFLLGKFSYLGIGTNIDKKKAFELFQKAANLEDKVAQYNLAFMYEKGEGIV</sequence>
<evidence type="ECO:0000259" key="3">
    <source>
        <dbReference type="PROSITE" id="PS50011"/>
    </source>
</evidence>